<comment type="similarity">
    <text evidence="8">Belongs to the two pore domain potassium channel (TC 1.A.1.8) family.</text>
</comment>
<feature type="transmembrane region" description="Helical" evidence="10">
    <location>
        <begin position="415"/>
        <end position="439"/>
    </location>
</feature>
<dbReference type="AlphaFoldDB" id="A0A194PR18"/>
<evidence type="ECO:0000313" key="12">
    <source>
        <dbReference type="EMBL" id="KPI95896.1"/>
    </source>
</evidence>
<evidence type="ECO:0000256" key="10">
    <source>
        <dbReference type="SAM" id="Phobius"/>
    </source>
</evidence>
<name>A0A194PR18_PAPXU</name>
<keyword evidence="7 8" id="KW-0407">Ion channel</keyword>
<dbReference type="InterPro" id="IPR013099">
    <property type="entry name" value="K_chnl_dom"/>
</dbReference>
<keyword evidence="2 8" id="KW-0813">Transport</keyword>
<dbReference type="InterPro" id="IPR001779">
    <property type="entry name" value="2pore_dom_K_chnl_TWIK1"/>
</dbReference>
<accession>A0A194PR18</accession>
<feature type="domain" description="Potassium channel" evidence="11">
    <location>
        <begin position="270"/>
        <end position="326"/>
    </location>
</feature>
<feature type="transmembrane region" description="Helical" evidence="10">
    <location>
        <begin position="68"/>
        <end position="90"/>
    </location>
</feature>
<evidence type="ECO:0000256" key="9">
    <source>
        <dbReference type="SAM" id="MobiDB-lite"/>
    </source>
</evidence>
<evidence type="ECO:0000256" key="7">
    <source>
        <dbReference type="ARBA" id="ARBA00023303"/>
    </source>
</evidence>
<gene>
    <name evidence="12" type="ORF">RR46_11609</name>
</gene>
<evidence type="ECO:0000256" key="3">
    <source>
        <dbReference type="ARBA" id="ARBA00022692"/>
    </source>
</evidence>
<evidence type="ECO:0000256" key="6">
    <source>
        <dbReference type="ARBA" id="ARBA00023136"/>
    </source>
</evidence>
<reference evidence="12 13" key="1">
    <citation type="journal article" date="2015" name="Nat. Commun.">
        <title>Outbred genome sequencing and CRISPR/Cas9 gene editing in butterflies.</title>
        <authorList>
            <person name="Li X."/>
            <person name="Fan D."/>
            <person name="Zhang W."/>
            <person name="Liu G."/>
            <person name="Zhang L."/>
            <person name="Zhao L."/>
            <person name="Fang X."/>
            <person name="Chen L."/>
            <person name="Dong Y."/>
            <person name="Chen Y."/>
            <person name="Ding Y."/>
            <person name="Zhao R."/>
            <person name="Feng M."/>
            <person name="Zhu Y."/>
            <person name="Feng Y."/>
            <person name="Jiang X."/>
            <person name="Zhu D."/>
            <person name="Xiang H."/>
            <person name="Feng X."/>
            <person name="Li S."/>
            <person name="Wang J."/>
            <person name="Zhang G."/>
            <person name="Kronforst M.R."/>
            <person name="Wang W."/>
        </authorList>
    </citation>
    <scope>NUCLEOTIDE SEQUENCE [LARGE SCALE GENOMIC DNA]</scope>
    <source>
        <strain evidence="12">Ya'a_city_454_Px</strain>
        <tissue evidence="12">Whole body</tissue>
    </source>
</reference>
<comment type="subcellular location">
    <subcellularLocation>
        <location evidence="1">Membrane</location>
        <topology evidence="1">Multi-pass membrane protein</topology>
    </subcellularLocation>
</comment>
<evidence type="ECO:0000259" key="11">
    <source>
        <dbReference type="Pfam" id="PF07885"/>
    </source>
</evidence>
<dbReference type="EMBL" id="KQ459595">
    <property type="protein sequence ID" value="KPI95896.1"/>
    <property type="molecule type" value="Genomic_DNA"/>
</dbReference>
<dbReference type="Proteomes" id="UP000053268">
    <property type="component" value="Unassembled WGS sequence"/>
</dbReference>
<evidence type="ECO:0000256" key="1">
    <source>
        <dbReference type="ARBA" id="ARBA00004141"/>
    </source>
</evidence>
<dbReference type="Pfam" id="PF07885">
    <property type="entry name" value="Ion_trans_2"/>
    <property type="match status" value="2"/>
</dbReference>
<dbReference type="STRING" id="66420.A0A194PR18"/>
<feature type="transmembrane region" description="Helical" evidence="10">
    <location>
        <begin position="193"/>
        <end position="214"/>
    </location>
</feature>
<keyword evidence="6 10" id="KW-0472">Membrane</keyword>
<organism evidence="12 13">
    <name type="scientific">Papilio xuthus</name>
    <name type="common">Asian swallowtail butterfly</name>
    <dbReference type="NCBI Taxonomy" id="66420"/>
    <lineage>
        <taxon>Eukaryota</taxon>
        <taxon>Metazoa</taxon>
        <taxon>Ecdysozoa</taxon>
        <taxon>Arthropoda</taxon>
        <taxon>Hexapoda</taxon>
        <taxon>Insecta</taxon>
        <taxon>Pterygota</taxon>
        <taxon>Neoptera</taxon>
        <taxon>Endopterygota</taxon>
        <taxon>Lepidoptera</taxon>
        <taxon>Glossata</taxon>
        <taxon>Ditrysia</taxon>
        <taxon>Papilionoidea</taxon>
        <taxon>Papilionidae</taxon>
        <taxon>Papilioninae</taxon>
        <taxon>Papilio</taxon>
    </lineage>
</organism>
<evidence type="ECO:0000256" key="4">
    <source>
        <dbReference type="ARBA" id="ARBA00022989"/>
    </source>
</evidence>
<dbReference type="InterPro" id="IPR003280">
    <property type="entry name" value="2pore_dom_K_chnl"/>
</dbReference>
<dbReference type="PRINTS" id="PR01586">
    <property type="entry name" value="TWIKCHANNEL"/>
</dbReference>
<dbReference type="SUPFAM" id="SSF81324">
    <property type="entry name" value="Voltage-gated potassium channels"/>
    <property type="match status" value="2"/>
</dbReference>
<dbReference type="PANTHER" id="PTHR11003:SF249">
    <property type="entry name" value="TWO PORE POTASSIUM CHANNEL PROTEIN SUP-9"/>
    <property type="match status" value="1"/>
</dbReference>
<keyword evidence="13" id="KW-1185">Reference proteome</keyword>
<dbReference type="PANTHER" id="PTHR11003">
    <property type="entry name" value="POTASSIUM CHANNEL, SUBFAMILY K"/>
    <property type="match status" value="1"/>
</dbReference>
<evidence type="ECO:0000256" key="8">
    <source>
        <dbReference type="RuleBase" id="RU003857"/>
    </source>
</evidence>
<dbReference type="GO" id="GO:0030322">
    <property type="term" value="P:stabilization of membrane potential"/>
    <property type="evidence" value="ECO:0007669"/>
    <property type="project" value="TreeGrafter"/>
</dbReference>
<protein>
    <submittedName>
        <fullName evidence="12">Potassium channel subfamily K member 1</fullName>
    </submittedName>
</protein>
<dbReference type="GO" id="GO:0015271">
    <property type="term" value="F:outward rectifier potassium channel activity"/>
    <property type="evidence" value="ECO:0007669"/>
    <property type="project" value="TreeGrafter"/>
</dbReference>
<keyword evidence="4 10" id="KW-1133">Transmembrane helix</keyword>
<keyword evidence="3 8" id="KW-0812">Transmembrane</keyword>
<feature type="transmembrane region" description="Helical" evidence="10">
    <location>
        <begin position="302"/>
        <end position="320"/>
    </location>
</feature>
<dbReference type="PRINTS" id="PR01096">
    <property type="entry name" value="TWIK1CHANNEL"/>
</dbReference>
<sequence length="516" mass="58562">MLEKPKYTRIQSYGSMTSSRSDDDMTVHSQLFPYPKKMVVEREILYEEEHPPFQPLFATTRIFGKARFTCLMALYLCFYVFYLISGAIVFSSLEYPFENDIRVSVFRAKHDFMARNPTVLAKMDNPKYARVQSYGSMTTSASEDDMTVHSRLFPYQKKMVVEREILYEEENPPFQPLLVTSRMFGEARSTCLLVPYIFFYVLFLMLGAVVFSMLEDPIDKQTRIEVLQAKADFMARHPEILEGDLEALLEEVIKASNRGVSASKNVTSGPNWSFGQSLFFSSTVVTTIGYGHVTPLSKPGKLFCMVYALLGIPLTLVLLSALVERLLLPATALLRALNAALGHLYRPFTIRLVHLMIIVTTFVVFFILVPAAIFASLEPEWDFLDSLYYCFISLTTIGLGDYIPGDSPEQPYRPLYKVATTLYLITGLTFLMLTLTVFYDIPQLNLSTVFSSMKLDEDPEKMRLSGSAGPGYGIGGLVMRDHYDQRRSVVHIRPHLDDSPSPEDTTPVHARDIRLH</sequence>
<feature type="transmembrane region" description="Helical" evidence="10">
    <location>
        <begin position="386"/>
        <end position="403"/>
    </location>
</feature>
<feature type="domain" description="Potassium channel" evidence="11">
    <location>
        <begin position="363"/>
        <end position="440"/>
    </location>
</feature>
<dbReference type="PRINTS" id="PR01333">
    <property type="entry name" value="2POREKCHANEL"/>
</dbReference>
<keyword evidence="5 8" id="KW-0406">Ion transport</keyword>
<evidence type="ECO:0000256" key="5">
    <source>
        <dbReference type="ARBA" id="ARBA00023065"/>
    </source>
</evidence>
<dbReference type="InterPro" id="IPR005408">
    <property type="entry name" value="2pore_dom_K_chnl_TWIK"/>
</dbReference>
<feature type="region of interest" description="Disordered" evidence="9">
    <location>
        <begin position="492"/>
        <end position="516"/>
    </location>
</feature>
<feature type="region of interest" description="Disordered" evidence="9">
    <location>
        <begin position="1"/>
        <end position="24"/>
    </location>
</feature>
<feature type="transmembrane region" description="Helical" evidence="10">
    <location>
        <begin position="352"/>
        <end position="374"/>
    </location>
</feature>
<dbReference type="Gene3D" id="1.10.287.70">
    <property type="match status" value="1"/>
</dbReference>
<evidence type="ECO:0000313" key="13">
    <source>
        <dbReference type="Proteomes" id="UP000053268"/>
    </source>
</evidence>
<proteinExistence type="inferred from homology"/>
<dbReference type="GO" id="GO:0005886">
    <property type="term" value="C:plasma membrane"/>
    <property type="evidence" value="ECO:0007669"/>
    <property type="project" value="TreeGrafter"/>
</dbReference>
<dbReference type="GO" id="GO:0022841">
    <property type="term" value="F:potassium ion leak channel activity"/>
    <property type="evidence" value="ECO:0007669"/>
    <property type="project" value="TreeGrafter"/>
</dbReference>
<evidence type="ECO:0000256" key="2">
    <source>
        <dbReference type="ARBA" id="ARBA00022448"/>
    </source>
</evidence>